<dbReference type="Gene3D" id="3.40.50.1820">
    <property type="entry name" value="alpha/beta hydrolase"/>
    <property type="match status" value="1"/>
</dbReference>
<dbReference type="AlphaFoldDB" id="A0A7I9ZW79"/>
<sequence length="198" mass="21375">MVSTVLTLGGLNYGIADRVGKAMSGYASKADRVIVKYPQSASPKSIPAGVEALDLALRSALSNASGPIDVVAHSQGAEVVSEWLEQHARRPDAAPADRLRFILLGNPRRRFGGTGTRGLDGKPLRRTPDDTQYTVLDIARAYDGWCNGDGWPAEKLTMVKKARLLGGRFIDHLDYSDVNINTAQVRSRVGNTTYLVAP</sequence>
<name>A0A7I9ZW79_9MYCO</name>
<reference evidence="2 3" key="1">
    <citation type="journal article" date="2019" name="Emerg. Microbes Infect.">
        <title>Comprehensive subspecies identification of 175 nontuberculous mycobacteria species based on 7547 genomic profiles.</title>
        <authorList>
            <person name="Matsumoto Y."/>
            <person name="Kinjo T."/>
            <person name="Motooka D."/>
            <person name="Nabeya D."/>
            <person name="Jung N."/>
            <person name="Uechi K."/>
            <person name="Horii T."/>
            <person name="Iida T."/>
            <person name="Fujita J."/>
            <person name="Nakamura S."/>
        </authorList>
    </citation>
    <scope>NUCLEOTIDE SEQUENCE [LARGE SCALE GENOMIC DNA]</scope>
    <source>
        <strain evidence="2 3">JCM 30996</strain>
    </source>
</reference>
<evidence type="ECO:0000259" key="1">
    <source>
        <dbReference type="Pfam" id="PF08237"/>
    </source>
</evidence>
<gene>
    <name evidence="2" type="ORF">MHIP_57740</name>
</gene>
<comment type="caution">
    <text evidence="2">The sequence shown here is derived from an EMBL/GenBank/DDBJ whole genome shotgun (WGS) entry which is preliminary data.</text>
</comment>
<dbReference type="SUPFAM" id="SSF53474">
    <property type="entry name" value="alpha/beta-Hydrolases"/>
    <property type="match status" value="1"/>
</dbReference>
<dbReference type="InterPro" id="IPR013228">
    <property type="entry name" value="PE-PPE_C"/>
</dbReference>
<feature type="domain" description="PE-PPE" evidence="1">
    <location>
        <begin position="40"/>
        <end position="197"/>
    </location>
</feature>
<evidence type="ECO:0000313" key="3">
    <source>
        <dbReference type="Proteomes" id="UP000465304"/>
    </source>
</evidence>
<dbReference type="InterPro" id="IPR029058">
    <property type="entry name" value="AB_hydrolase_fold"/>
</dbReference>
<organism evidence="2 3">
    <name type="scientific">Mycolicibacterium hippocampi</name>
    <dbReference type="NCBI Taxonomy" id="659824"/>
    <lineage>
        <taxon>Bacteria</taxon>
        <taxon>Bacillati</taxon>
        <taxon>Actinomycetota</taxon>
        <taxon>Actinomycetes</taxon>
        <taxon>Mycobacteriales</taxon>
        <taxon>Mycobacteriaceae</taxon>
        <taxon>Mycolicibacterium</taxon>
    </lineage>
</organism>
<accession>A0A7I9ZW79</accession>
<protein>
    <recommendedName>
        <fullName evidence="1">PE-PPE domain-containing protein</fullName>
    </recommendedName>
</protein>
<dbReference type="Proteomes" id="UP000465304">
    <property type="component" value="Unassembled WGS sequence"/>
</dbReference>
<proteinExistence type="predicted"/>
<evidence type="ECO:0000313" key="2">
    <source>
        <dbReference type="EMBL" id="GFH05291.1"/>
    </source>
</evidence>
<dbReference type="Pfam" id="PF08237">
    <property type="entry name" value="PE-PPE"/>
    <property type="match status" value="1"/>
</dbReference>
<dbReference type="EMBL" id="BLLB01000002">
    <property type="protein sequence ID" value="GFH05291.1"/>
    <property type="molecule type" value="Genomic_DNA"/>
</dbReference>
<dbReference type="RefSeq" id="WP_163894928.1">
    <property type="nucleotide sequence ID" value="NZ_BLLB01000002.1"/>
</dbReference>
<keyword evidence="3" id="KW-1185">Reference proteome</keyword>